<name>A0AAE0N9A7_9PEZI</name>
<protein>
    <submittedName>
        <fullName evidence="3">Uncharacterized protein</fullName>
    </submittedName>
</protein>
<dbReference type="AlphaFoldDB" id="A0AAE0N9A7"/>
<feature type="region of interest" description="Disordered" evidence="1">
    <location>
        <begin position="40"/>
        <end position="63"/>
    </location>
</feature>
<keyword evidence="2" id="KW-1133">Transmembrane helix</keyword>
<sequence>MDTSMADAFGSSSPIKDVSMTYSPSSPINDVSMTYSSSPIKNVSMTSSPLGAEGQGGQGDATTRQDLQGMQQGLDATQQSAEAIQKALQASLGILNDDNTSVRKFIIGLIEGIHEVQLDISDLGTRVANLEREVAVTNHRTRLALPIMQNLALQERPNVQDWERRADVDMRREMGHIQRKLDYYATMLTDLHTNRQVPLNVSREALERFDNYEANFEAAMRLLYILVAVVVGLVAICLGFDIAAWR</sequence>
<evidence type="ECO:0000313" key="4">
    <source>
        <dbReference type="Proteomes" id="UP001287356"/>
    </source>
</evidence>
<dbReference type="EMBL" id="JAULSN010000004">
    <property type="protein sequence ID" value="KAK3374189.1"/>
    <property type="molecule type" value="Genomic_DNA"/>
</dbReference>
<keyword evidence="4" id="KW-1185">Reference proteome</keyword>
<accession>A0AAE0N9A7</accession>
<reference evidence="3" key="2">
    <citation type="submission" date="2023-06" db="EMBL/GenBank/DDBJ databases">
        <authorList>
            <consortium name="Lawrence Berkeley National Laboratory"/>
            <person name="Haridas S."/>
            <person name="Hensen N."/>
            <person name="Bonometti L."/>
            <person name="Westerberg I."/>
            <person name="Brannstrom I.O."/>
            <person name="Guillou S."/>
            <person name="Cros-Aarteil S."/>
            <person name="Calhoun S."/>
            <person name="Kuo A."/>
            <person name="Mondo S."/>
            <person name="Pangilinan J."/>
            <person name="Riley R."/>
            <person name="Labutti K."/>
            <person name="Andreopoulos B."/>
            <person name="Lipzen A."/>
            <person name="Chen C."/>
            <person name="Yanf M."/>
            <person name="Daum C."/>
            <person name="Ng V."/>
            <person name="Clum A."/>
            <person name="Steindorff A."/>
            <person name="Ohm R."/>
            <person name="Martin F."/>
            <person name="Silar P."/>
            <person name="Natvig D."/>
            <person name="Lalanne C."/>
            <person name="Gautier V."/>
            <person name="Ament-Velasquez S.L."/>
            <person name="Kruys A."/>
            <person name="Hutchinson M.I."/>
            <person name="Powell A.J."/>
            <person name="Barry K."/>
            <person name="Miller A.N."/>
            <person name="Grigoriev I.V."/>
            <person name="Debuchy R."/>
            <person name="Gladieux P."/>
            <person name="Thoren M.H."/>
            <person name="Johannesson H."/>
        </authorList>
    </citation>
    <scope>NUCLEOTIDE SEQUENCE</scope>
    <source>
        <strain evidence="3">CBS 958.72</strain>
    </source>
</reference>
<feature type="compositionally biased region" description="Polar residues" evidence="1">
    <location>
        <begin position="40"/>
        <end position="49"/>
    </location>
</feature>
<gene>
    <name evidence="3" type="ORF">B0T24DRAFT_704394</name>
</gene>
<feature type="transmembrane region" description="Helical" evidence="2">
    <location>
        <begin position="222"/>
        <end position="245"/>
    </location>
</feature>
<keyword evidence="2" id="KW-0472">Membrane</keyword>
<organism evidence="3 4">
    <name type="scientific">Lasiosphaeria ovina</name>
    <dbReference type="NCBI Taxonomy" id="92902"/>
    <lineage>
        <taxon>Eukaryota</taxon>
        <taxon>Fungi</taxon>
        <taxon>Dikarya</taxon>
        <taxon>Ascomycota</taxon>
        <taxon>Pezizomycotina</taxon>
        <taxon>Sordariomycetes</taxon>
        <taxon>Sordariomycetidae</taxon>
        <taxon>Sordariales</taxon>
        <taxon>Lasiosphaeriaceae</taxon>
        <taxon>Lasiosphaeria</taxon>
    </lineage>
</organism>
<comment type="caution">
    <text evidence="3">The sequence shown here is derived from an EMBL/GenBank/DDBJ whole genome shotgun (WGS) entry which is preliminary data.</text>
</comment>
<proteinExistence type="predicted"/>
<dbReference type="Proteomes" id="UP001287356">
    <property type="component" value="Unassembled WGS sequence"/>
</dbReference>
<feature type="compositionally biased region" description="Polar residues" evidence="1">
    <location>
        <begin position="10"/>
        <end position="23"/>
    </location>
</feature>
<evidence type="ECO:0000313" key="3">
    <source>
        <dbReference type="EMBL" id="KAK3374189.1"/>
    </source>
</evidence>
<evidence type="ECO:0000256" key="2">
    <source>
        <dbReference type="SAM" id="Phobius"/>
    </source>
</evidence>
<feature type="region of interest" description="Disordered" evidence="1">
    <location>
        <begin position="1"/>
        <end position="23"/>
    </location>
</feature>
<reference evidence="3" key="1">
    <citation type="journal article" date="2023" name="Mol. Phylogenet. Evol.">
        <title>Genome-scale phylogeny and comparative genomics of the fungal order Sordariales.</title>
        <authorList>
            <person name="Hensen N."/>
            <person name="Bonometti L."/>
            <person name="Westerberg I."/>
            <person name="Brannstrom I.O."/>
            <person name="Guillou S."/>
            <person name="Cros-Aarteil S."/>
            <person name="Calhoun S."/>
            <person name="Haridas S."/>
            <person name="Kuo A."/>
            <person name="Mondo S."/>
            <person name="Pangilinan J."/>
            <person name="Riley R."/>
            <person name="LaButti K."/>
            <person name="Andreopoulos B."/>
            <person name="Lipzen A."/>
            <person name="Chen C."/>
            <person name="Yan M."/>
            <person name="Daum C."/>
            <person name="Ng V."/>
            <person name="Clum A."/>
            <person name="Steindorff A."/>
            <person name="Ohm R.A."/>
            <person name="Martin F."/>
            <person name="Silar P."/>
            <person name="Natvig D.O."/>
            <person name="Lalanne C."/>
            <person name="Gautier V."/>
            <person name="Ament-Velasquez S.L."/>
            <person name="Kruys A."/>
            <person name="Hutchinson M.I."/>
            <person name="Powell A.J."/>
            <person name="Barry K."/>
            <person name="Miller A.N."/>
            <person name="Grigoriev I.V."/>
            <person name="Debuchy R."/>
            <person name="Gladieux P."/>
            <person name="Hiltunen Thoren M."/>
            <person name="Johannesson H."/>
        </authorList>
    </citation>
    <scope>NUCLEOTIDE SEQUENCE</scope>
    <source>
        <strain evidence="3">CBS 958.72</strain>
    </source>
</reference>
<keyword evidence="2" id="KW-0812">Transmembrane</keyword>
<evidence type="ECO:0000256" key="1">
    <source>
        <dbReference type="SAM" id="MobiDB-lite"/>
    </source>
</evidence>